<evidence type="ECO:0000256" key="2">
    <source>
        <dbReference type="ARBA" id="ARBA00034247"/>
    </source>
</evidence>
<dbReference type="PANTHER" id="PTHR45138:SF9">
    <property type="entry name" value="DIGUANYLATE CYCLASE DGCM-RELATED"/>
    <property type="match status" value="1"/>
</dbReference>
<dbReference type="CDD" id="cd01949">
    <property type="entry name" value="GGDEF"/>
    <property type="match status" value="1"/>
</dbReference>
<evidence type="ECO:0000256" key="1">
    <source>
        <dbReference type="ARBA" id="ARBA00012528"/>
    </source>
</evidence>
<dbReference type="AlphaFoldDB" id="A0A5C4XQ94"/>
<dbReference type="NCBIfam" id="TIGR00254">
    <property type="entry name" value="GGDEF"/>
    <property type="match status" value="1"/>
</dbReference>
<feature type="domain" description="GGDEF" evidence="3">
    <location>
        <begin position="211"/>
        <end position="344"/>
    </location>
</feature>
<dbReference type="PANTHER" id="PTHR45138">
    <property type="entry name" value="REGULATORY COMPONENTS OF SENSORY TRANSDUCTION SYSTEM"/>
    <property type="match status" value="1"/>
</dbReference>
<dbReference type="SUPFAM" id="SSF55073">
    <property type="entry name" value="Nucleotide cyclase"/>
    <property type="match status" value="1"/>
</dbReference>
<dbReference type="SMART" id="SM00267">
    <property type="entry name" value="GGDEF"/>
    <property type="match status" value="1"/>
</dbReference>
<evidence type="ECO:0000313" key="4">
    <source>
        <dbReference type="EMBL" id="TNM65488.1"/>
    </source>
</evidence>
<sequence length="350" mass="38095">MIRRRRMSTQARKIAQDRTLQAVSQHMTRIEVSGLPRNYELFYEAHCGADAVLSREVMALPVAPRQTVLDEIGIRYQLPGFVASGLPKSRDPDIRLLTSLREKMTSGAEQKRGFSRALEAVAKSLREDNGAGPGDILAEIEYLSVSLSDAVVAETELEAALRSGAHLLTAAEQDVSAVRAVMLRDRMTSLPNHAAFTEKLEALYADDTESRDTALFLVAIADISELADTYGEAAATRIIKKTAAVFRKTIKKDDFLARIGKGEFAFLFQHVSRDAIKPIAARLTTSISDNLVFATSDGTPAIRLSMGAAMATEAFSPQQLRQQAVLAAEASRANPRLSVIIHGDTSRPGV</sequence>
<evidence type="ECO:0000259" key="3">
    <source>
        <dbReference type="PROSITE" id="PS50887"/>
    </source>
</evidence>
<dbReference type="Gene3D" id="3.30.70.270">
    <property type="match status" value="1"/>
</dbReference>
<dbReference type="InterPro" id="IPR000160">
    <property type="entry name" value="GGDEF_dom"/>
</dbReference>
<name>A0A5C4XQ94_9HYPH</name>
<keyword evidence="5" id="KW-1185">Reference proteome</keyword>
<dbReference type="Proteomes" id="UP000311605">
    <property type="component" value="Unassembled WGS sequence"/>
</dbReference>
<dbReference type="InterPro" id="IPR050469">
    <property type="entry name" value="Diguanylate_Cyclase"/>
</dbReference>
<proteinExistence type="predicted"/>
<dbReference type="Pfam" id="PF00990">
    <property type="entry name" value="GGDEF"/>
    <property type="match status" value="1"/>
</dbReference>
<dbReference type="OrthoDB" id="9812260at2"/>
<dbReference type="EC" id="2.7.7.65" evidence="1"/>
<comment type="catalytic activity">
    <reaction evidence="2">
        <text>2 GTP = 3',3'-c-di-GMP + 2 diphosphate</text>
        <dbReference type="Rhea" id="RHEA:24898"/>
        <dbReference type="ChEBI" id="CHEBI:33019"/>
        <dbReference type="ChEBI" id="CHEBI:37565"/>
        <dbReference type="ChEBI" id="CHEBI:58805"/>
        <dbReference type="EC" id="2.7.7.65"/>
    </reaction>
</comment>
<dbReference type="GO" id="GO:0052621">
    <property type="term" value="F:diguanylate cyclase activity"/>
    <property type="evidence" value="ECO:0007669"/>
    <property type="project" value="UniProtKB-EC"/>
</dbReference>
<accession>A0A5C4XQ94</accession>
<dbReference type="PROSITE" id="PS50887">
    <property type="entry name" value="GGDEF"/>
    <property type="match status" value="1"/>
</dbReference>
<dbReference type="InterPro" id="IPR043128">
    <property type="entry name" value="Rev_trsase/Diguanyl_cyclase"/>
</dbReference>
<gene>
    <name evidence="4" type="ORF">FHP24_04255</name>
</gene>
<evidence type="ECO:0000313" key="5">
    <source>
        <dbReference type="Proteomes" id="UP000311605"/>
    </source>
</evidence>
<organism evidence="4 5">
    <name type="scientific">Aliirhizobium smilacinae</name>
    <dbReference type="NCBI Taxonomy" id="1395944"/>
    <lineage>
        <taxon>Bacteria</taxon>
        <taxon>Pseudomonadati</taxon>
        <taxon>Pseudomonadota</taxon>
        <taxon>Alphaproteobacteria</taxon>
        <taxon>Hyphomicrobiales</taxon>
        <taxon>Rhizobiaceae</taxon>
        <taxon>Aliirhizobium</taxon>
    </lineage>
</organism>
<reference evidence="4 5" key="1">
    <citation type="submission" date="2019-06" db="EMBL/GenBank/DDBJ databases">
        <title>The draft genome of Rhizobium smilacinae PTYR-5.</title>
        <authorList>
            <person name="Liu L."/>
            <person name="Li L."/>
            <person name="Zhang X."/>
        </authorList>
    </citation>
    <scope>NUCLEOTIDE SEQUENCE [LARGE SCALE GENOMIC DNA]</scope>
    <source>
        <strain evidence="4 5">PTYR-5</strain>
    </source>
</reference>
<dbReference type="EMBL" id="VDMN01000001">
    <property type="protein sequence ID" value="TNM65488.1"/>
    <property type="molecule type" value="Genomic_DNA"/>
</dbReference>
<comment type="caution">
    <text evidence="4">The sequence shown here is derived from an EMBL/GenBank/DDBJ whole genome shotgun (WGS) entry which is preliminary data.</text>
</comment>
<protein>
    <recommendedName>
        <fullName evidence="1">diguanylate cyclase</fullName>
        <ecNumber evidence="1">2.7.7.65</ecNumber>
    </recommendedName>
</protein>
<dbReference type="InterPro" id="IPR029787">
    <property type="entry name" value="Nucleotide_cyclase"/>
</dbReference>